<organism evidence="2 3">
    <name type="scientific">Panicum virgatum</name>
    <name type="common">Blackwell switchgrass</name>
    <dbReference type="NCBI Taxonomy" id="38727"/>
    <lineage>
        <taxon>Eukaryota</taxon>
        <taxon>Viridiplantae</taxon>
        <taxon>Streptophyta</taxon>
        <taxon>Embryophyta</taxon>
        <taxon>Tracheophyta</taxon>
        <taxon>Spermatophyta</taxon>
        <taxon>Magnoliopsida</taxon>
        <taxon>Liliopsida</taxon>
        <taxon>Poales</taxon>
        <taxon>Poaceae</taxon>
        <taxon>PACMAD clade</taxon>
        <taxon>Panicoideae</taxon>
        <taxon>Panicodae</taxon>
        <taxon>Paniceae</taxon>
        <taxon>Panicinae</taxon>
        <taxon>Panicum</taxon>
        <taxon>Panicum sect. Hiantes</taxon>
    </lineage>
</organism>
<feature type="compositionally biased region" description="Basic and acidic residues" evidence="1">
    <location>
        <begin position="103"/>
        <end position="113"/>
    </location>
</feature>
<feature type="region of interest" description="Disordered" evidence="1">
    <location>
        <begin position="1"/>
        <end position="194"/>
    </location>
</feature>
<gene>
    <name evidence="2" type="ORF">PVAP13_5KG439707</name>
</gene>
<evidence type="ECO:0000256" key="1">
    <source>
        <dbReference type="SAM" id="MobiDB-lite"/>
    </source>
</evidence>
<protein>
    <submittedName>
        <fullName evidence="2">Uncharacterized protein</fullName>
    </submittedName>
</protein>
<feature type="compositionally biased region" description="Basic and acidic residues" evidence="1">
    <location>
        <begin position="183"/>
        <end position="194"/>
    </location>
</feature>
<reference evidence="2" key="1">
    <citation type="submission" date="2020-05" db="EMBL/GenBank/DDBJ databases">
        <title>WGS assembly of Panicum virgatum.</title>
        <authorList>
            <person name="Lovell J.T."/>
            <person name="Jenkins J."/>
            <person name="Shu S."/>
            <person name="Juenger T.E."/>
            <person name="Schmutz J."/>
        </authorList>
    </citation>
    <scope>NUCLEOTIDE SEQUENCE</scope>
    <source>
        <strain evidence="2">AP13</strain>
    </source>
</reference>
<sequence>MQAGKFWEEDSPNPSGAQSKEYAHETTISNHRQRVIKNKATRGEISPPKQGHGRSSPAHPPAATTARKETAQSHETRRRNHEPPISAGASTRQKAQDAWKGNGECRKLTEARKGTGAAAAAALQLDPAAFRRSVLPPPPAEPSAKKAARQLDLHQTLVSPSLPLPPFTEGSAQERQRVRRARKGADRRGDRPQP</sequence>
<dbReference type="Proteomes" id="UP000823388">
    <property type="component" value="Chromosome 5K"/>
</dbReference>
<accession>A0A8T0SPP9</accession>
<evidence type="ECO:0000313" key="3">
    <source>
        <dbReference type="Proteomes" id="UP000823388"/>
    </source>
</evidence>
<name>A0A8T0SPP9_PANVG</name>
<keyword evidence="3" id="KW-1185">Reference proteome</keyword>
<feature type="compositionally biased region" description="Basic residues" evidence="1">
    <location>
        <begin position="31"/>
        <end position="40"/>
    </location>
</feature>
<comment type="caution">
    <text evidence="2">The sequence shown here is derived from an EMBL/GenBank/DDBJ whole genome shotgun (WGS) entry which is preliminary data.</text>
</comment>
<dbReference type="EMBL" id="CM029045">
    <property type="protein sequence ID" value="KAG2601522.1"/>
    <property type="molecule type" value="Genomic_DNA"/>
</dbReference>
<evidence type="ECO:0000313" key="2">
    <source>
        <dbReference type="EMBL" id="KAG2601522.1"/>
    </source>
</evidence>
<dbReference type="AlphaFoldDB" id="A0A8T0SPP9"/>
<feature type="compositionally biased region" description="Basic and acidic residues" evidence="1">
    <location>
        <begin position="66"/>
        <end position="75"/>
    </location>
</feature>
<feature type="compositionally biased region" description="Low complexity" evidence="1">
    <location>
        <begin position="117"/>
        <end position="128"/>
    </location>
</feature>
<proteinExistence type="predicted"/>